<dbReference type="Pfam" id="PF00528">
    <property type="entry name" value="BPD_transp_1"/>
    <property type="match status" value="1"/>
</dbReference>
<keyword evidence="6 7" id="KW-0472">Membrane</keyword>
<organism evidence="9 10">
    <name type="scientific">Actinocatenispora rupis</name>
    <dbReference type="NCBI Taxonomy" id="519421"/>
    <lineage>
        <taxon>Bacteria</taxon>
        <taxon>Bacillati</taxon>
        <taxon>Actinomycetota</taxon>
        <taxon>Actinomycetes</taxon>
        <taxon>Micromonosporales</taxon>
        <taxon>Micromonosporaceae</taxon>
        <taxon>Actinocatenispora</taxon>
    </lineage>
</organism>
<feature type="transmembrane region" description="Helical" evidence="7">
    <location>
        <begin position="27"/>
        <end position="45"/>
    </location>
</feature>
<feature type="transmembrane region" description="Helical" evidence="7">
    <location>
        <begin position="281"/>
        <end position="301"/>
    </location>
</feature>
<dbReference type="Proteomes" id="UP000612808">
    <property type="component" value="Unassembled WGS sequence"/>
</dbReference>
<dbReference type="PANTHER" id="PTHR30193:SF37">
    <property type="entry name" value="INNER MEMBRANE ABC TRANSPORTER PERMEASE PROTEIN YCJO"/>
    <property type="match status" value="1"/>
</dbReference>
<feature type="transmembrane region" description="Helical" evidence="7">
    <location>
        <begin position="171"/>
        <end position="194"/>
    </location>
</feature>
<dbReference type="GO" id="GO:0055085">
    <property type="term" value="P:transmembrane transport"/>
    <property type="evidence" value="ECO:0007669"/>
    <property type="project" value="InterPro"/>
</dbReference>
<dbReference type="RefSeq" id="WP_239076305.1">
    <property type="nucleotide sequence ID" value="NZ_BAAAZM010000010.1"/>
</dbReference>
<dbReference type="InterPro" id="IPR000515">
    <property type="entry name" value="MetI-like"/>
</dbReference>
<dbReference type="PANTHER" id="PTHR30193">
    <property type="entry name" value="ABC TRANSPORTER PERMEASE PROTEIN"/>
    <property type="match status" value="1"/>
</dbReference>
<evidence type="ECO:0000256" key="3">
    <source>
        <dbReference type="ARBA" id="ARBA00022475"/>
    </source>
</evidence>
<sequence>MVSQVRGMRKRRAGVRSAPAYRGDKRWAYLLLLPSFAGLVLFYLWPAVKTLYLSFTNVGPFGGSTWTGLSNYTALVHDDKFVRSMVNTVLYAGVVVVVGIPLAIAIAALLNTSGLRGKTFYRTLYFLPVVTMPAAVGMVWQWLYNGDYGLINYLLSVVGIGGPRWLTTAPLALFAIAVVGIWMGLGNNIIILLAGLQGIPKELYEAADVDGASRFTQFRKITVPMLSPSIFFVTVLSVINTLQVFDLLFLMMSKTNPALPETETIVYLFYERAFVDNQRGAAAAVSFVLFVLMLIITAVQFRLQRKWVHYA</sequence>
<reference evidence="9" key="1">
    <citation type="submission" date="2021-01" db="EMBL/GenBank/DDBJ databases">
        <title>Whole genome shotgun sequence of Actinocatenispora rupis NBRC 107355.</title>
        <authorList>
            <person name="Komaki H."/>
            <person name="Tamura T."/>
        </authorList>
    </citation>
    <scope>NUCLEOTIDE SEQUENCE</scope>
    <source>
        <strain evidence="9">NBRC 107355</strain>
    </source>
</reference>
<evidence type="ECO:0000256" key="4">
    <source>
        <dbReference type="ARBA" id="ARBA00022692"/>
    </source>
</evidence>
<evidence type="ECO:0000259" key="8">
    <source>
        <dbReference type="PROSITE" id="PS50928"/>
    </source>
</evidence>
<protein>
    <submittedName>
        <fullName evidence="9">Sugar ABC transporter permease</fullName>
    </submittedName>
</protein>
<dbReference type="AlphaFoldDB" id="A0A8J3J085"/>
<comment type="similarity">
    <text evidence="7">Belongs to the binding-protein-dependent transport system permease family.</text>
</comment>
<keyword evidence="5 7" id="KW-1133">Transmembrane helix</keyword>
<dbReference type="EMBL" id="BOMB01000001">
    <property type="protein sequence ID" value="GID09557.1"/>
    <property type="molecule type" value="Genomic_DNA"/>
</dbReference>
<dbReference type="GO" id="GO:0005886">
    <property type="term" value="C:plasma membrane"/>
    <property type="evidence" value="ECO:0007669"/>
    <property type="project" value="UniProtKB-SubCell"/>
</dbReference>
<keyword evidence="3" id="KW-1003">Cell membrane</keyword>
<dbReference type="SUPFAM" id="SSF160964">
    <property type="entry name" value="MalF N-terminal region-like"/>
    <property type="match status" value="1"/>
</dbReference>
<accession>A0A8J3J085</accession>
<comment type="caution">
    <text evidence="9">The sequence shown here is derived from an EMBL/GenBank/DDBJ whole genome shotgun (WGS) entry which is preliminary data.</text>
</comment>
<comment type="subcellular location">
    <subcellularLocation>
        <location evidence="1 7">Cell membrane</location>
        <topology evidence="1 7">Multi-pass membrane protein</topology>
    </subcellularLocation>
</comment>
<dbReference type="Gene3D" id="1.10.3720.10">
    <property type="entry name" value="MetI-like"/>
    <property type="match status" value="1"/>
</dbReference>
<dbReference type="CDD" id="cd06261">
    <property type="entry name" value="TM_PBP2"/>
    <property type="match status" value="1"/>
</dbReference>
<feature type="transmembrane region" description="Helical" evidence="7">
    <location>
        <begin position="89"/>
        <end position="111"/>
    </location>
</feature>
<feature type="transmembrane region" description="Helical" evidence="7">
    <location>
        <begin position="229"/>
        <end position="252"/>
    </location>
</feature>
<keyword evidence="2 7" id="KW-0813">Transport</keyword>
<evidence type="ECO:0000256" key="6">
    <source>
        <dbReference type="ARBA" id="ARBA00023136"/>
    </source>
</evidence>
<evidence type="ECO:0000256" key="5">
    <source>
        <dbReference type="ARBA" id="ARBA00022989"/>
    </source>
</evidence>
<evidence type="ECO:0000256" key="1">
    <source>
        <dbReference type="ARBA" id="ARBA00004651"/>
    </source>
</evidence>
<name>A0A8J3J085_9ACTN</name>
<evidence type="ECO:0000313" key="10">
    <source>
        <dbReference type="Proteomes" id="UP000612808"/>
    </source>
</evidence>
<proteinExistence type="inferred from homology"/>
<dbReference type="SUPFAM" id="SSF161098">
    <property type="entry name" value="MetI-like"/>
    <property type="match status" value="1"/>
</dbReference>
<dbReference type="InterPro" id="IPR035906">
    <property type="entry name" value="MetI-like_sf"/>
</dbReference>
<feature type="transmembrane region" description="Helical" evidence="7">
    <location>
        <begin position="123"/>
        <end position="143"/>
    </location>
</feature>
<feature type="domain" description="ABC transmembrane type-1" evidence="8">
    <location>
        <begin position="85"/>
        <end position="300"/>
    </location>
</feature>
<evidence type="ECO:0000256" key="2">
    <source>
        <dbReference type="ARBA" id="ARBA00022448"/>
    </source>
</evidence>
<keyword evidence="10" id="KW-1185">Reference proteome</keyword>
<keyword evidence="4 7" id="KW-0812">Transmembrane</keyword>
<evidence type="ECO:0000256" key="7">
    <source>
        <dbReference type="RuleBase" id="RU363032"/>
    </source>
</evidence>
<dbReference type="InterPro" id="IPR051393">
    <property type="entry name" value="ABC_transporter_permease"/>
</dbReference>
<dbReference type="PROSITE" id="PS50928">
    <property type="entry name" value="ABC_TM1"/>
    <property type="match status" value="1"/>
</dbReference>
<evidence type="ECO:0000313" key="9">
    <source>
        <dbReference type="EMBL" id="GID09557.1"/>
    </source>
</evidence>
<gene>
    <name evidence="9" type="ORF">Aru02nite_04460</name>
</gene>